<keyword evidence="1" id="KW-0472">Membrane</keyword>
<sequence length="128" mass="14634">MTNKPTIIKKILIFLLLMSFQFGYLSWGNNSSSFVFQTEAKLFRELMTDPLSLIHPFIMIPLLGQFLLLFALFQKEPGKTITFTGIACSGLLMLMLLFIGIWTLEFKILSSAVPFVVLSLLLFRSYKK</sequence>
<dbReference type="EMBL" id="SJPE01000004">
    <property type="protein sequence ID" value="TBX70159.1"/>
    <property type="molecule type" value="Genomic_DNA"/>
</dbReference>
<feature type="transmembrane region" description="Helical" evidence="1">
    <location>
        <begin position="108"/>
        <end position="126"/>
    </location>
</feature>
<proteinExistence type="predicted"/>
<keyword evidence="1" id="KW-0812">Transmembrane</keyword>
<feature type="transmembrane region" description="Helical" evidence="1">
    <location>
        <begin position="80"/>
        <end position="102"/>
    </location>
</feature>
<keyword evidence="3" id="KW-1185">Reference proteome</keyword>
<organism evidence="2 3">
    <name type="scientific">Flavobacterium silvisoli</name>
    <dbReference type="NCBI Taxonomy" id="2529433"/>
    <lineage>
        <taxon>Bacteria</taxon>
        <taxon>Pseudomonadati</taxon>
        <taxon>Bacteroidota</taxon>
        <taxon>Flavobacteriia</taxon>
        <taxon>Flavobacteriales</taxon>
        <taxon>Flavobacteriaceae</taxon>
        <taxon>Flavobacterium</taxon>
    </lineage>
</organism>
<dbReference type="Proteomes" id="UP000293300">
    <property type="component" value="Unassembled WGS sequence"/>
</dbReference>
<dbReference type="AlphaFoldDB" id="A0A4Q9Z6G1"/>
<feature type="transmembrane region" description="Helical" evidence="1">
    <location>
        <begin position="53"/>
        <end position="73"/>
    </location>
</feature>
<evidence type="ECO:0000256" key="1">
    <source>
        <dbReference type="SAM" id="Phobius"/>
    </source>
</evidence>
<dbReference type="OrthoDB" id="1377395at2"/>
<gene>
    <name evidence="2" type="ORF">EZL74_05280</name>
</gene>
<evidence type="ECO:0008006" key="4">
    <source>
        <dbReference type="Google" id="ProtNLM"/>
    </source>
</evidence>
<evidence type="ECO:0000313" key="3">
    <source>
        <dbReference type="Proteomes" id="UP000293300"/>
    </source>
</evidence>
<reference evidence="2 3" key="1">
    <citation type="submission" date="2019-02" db="EMBL/GenBank/DDBJ databases">
        <title>Flavobacterium sp. RD-2-33 isolated from forest soil.</title>
        <authorList>
            <person name="Chaudhary D.K."/>
        </authorList>
    </citation>
    <scope>NUCLEOTIDE SEQUENCE [LARGE SCALE GENOMIC DNA]</scope>
    <source>
        <strain evidence="2 3">RD-2-33</strain>
    </source>
</reference>
<comment type="caution">
    <text evidence="2">The sequence shown here is derived from an EMBL/GenBank/DDBJ whole genome shotgun (WGS) entry which is preliminary data.</text>
</comment>
<protein>
    <recommendedName>
        <fullName evidence="4">DUF4293 family protein</fullName>
    </recommendedName>
</protein>
<keyword evidence="1" id="KW-1133">Transmembrane helix</keyword>
<name>A0A4Q9Z6G1_9FLAO</name>
<evidence type="ECO:0000313" key="2">
    <source>
        <dbReference type="EMBL" id="TBX70159.1"/>
    </source>
</evidence>
<dbReference type="RefSeq" id="WP_131475555.1">
    <property type="nucleotide sequence ID" value="NZ_SJPE01000004.1"/>
</dbReference>
<accession>A0A4Q9Z6G1</accession>
<feature type="transmembrane region" description="Helical" evidence="1">
    <location>
        <begin position="7"/>
        <end position="27"/>
    </location>
</feature>